<sequence length="177" mass="19323">MLNVLDSHILAIFHGLRTPYLDHFFASVTWLGSLWLLVPLSVLSVIVMWRLGYAPALSLHSMYLPATLLLASALAFALKAWFQRPRPALFDTLTALPMDSAFPSAHSAQAAAFFVALWLLLPPTLRIGGGIILAGVVITVMMSRLYLQVHWPSDVLVGALLGIASALLLRVMLLPKV</sequence>
<dbReference type="Pfam" id="PF01569">
    <property type="entry name" value="PAP2"/>
    <property type="match status" value="1"/>
</dbReference>
<dbReference type="Proteomes" id="UP001236657">
    <property type="component" value="Chromosome"/>
</dbReference>
<dbReference type="SUPFAM" id="SSF48317">
    <property type="entry name" value="Acid phosphatase/Vanadium-dependent haloperoxidase"/>
    <property type="match status" value="1"/>
</dbReference>
<feature type="transmembrane region" description="Helical" evidence="4">
    <location>
        <begin position="128"/>
        <end position="149"/>
    </location>
</feature>
<evidence type="ECO:0000313" key="6">
    <source>
        <dbReference type="EMBL" id="WML92277.1"/>
    </source>
</evidence>
<dbReference type="Gene3D" id="1.20.144.10">
    <property type="entry name" value="Phosphatidic acid phosphatase type 2/haloperoxidase"/>
    <property type="match status" value="1"/>
</dbReference>
<dbReference type="PANTHER" id="PTHR14969:SF13">
    <property type="entry name" value="AT30094P"/>
    <property type="match status" value="1"/>
</dbReference>
<evidence type="ECO:0000256" key="3">
    <source>
        <dbReference type="ARBA" id="ARBA00047594"/>
    </source>
</evidence>
<evidence type="ECO:0000259" key="5">
    <source>
        <dbReference type="SMART" id="SM00014"/>
    </source>
</evidence>
<keyword evidence="4" id="KW-0812">Transmembrane</keyword>
<evidence type="ECO:0000256" key="1">
    <source>
        <dbReference type="ARBA" id="ARBA00012374"/>
    </source>
</evidence>
<evidence type="ECO:0000256" key="2">
    <source>
        <dbReference type="ARBA" id="ARBA00032707"/>
    </source>
</evidence>
<proteinExistence type="predicted"/>
<dbReference type="EMBL" id="CP133218">
    <property type="protein sequence ID" value="WML92277.1"/>
    <property type="molecule type" value="Genomic_DNA"/>
</dbReference>
<feature type="transmembrane region" description="Helical" evidence="4">
    <location>
        <begin position="61"/>
        <end position="82"/>
    </location>
</feature>
<feature type="domain" description="Phosphatidic acid phosphatase type 2/haloperoxidase" evidence="5">
    <location>
        <begin position="58"/>
        <end position="170"/>
    </location>
</feature>
<feature type="transmembrane region" description="Helical" evidence="4">
    <location>
        <begin position="102"/>
        <end position="121"/>
    </location>
</feature>
<accession>A0ABY9MUD2</accession>
<keyword evidence="4" id="KW-1133">Transmembrane helix</keyword>
<gene>
    <name evidence="6" type="ORF">RCF98_08030</name>
</gene>
<dbReference type="RefSeq" id="WP_308897384.1">
    <property type="nucleotide sequence ID" value="NZ_CP133218.1"/>
</dbReference>
<comment type="catalytic activity">
    <reaction evidence="3">
        <text>di-trans,octa-cis-undecaprenyl diphosphate + H2O = di-trans,octa-cis-undecaprenyl phosphate + phosphate + H(+)</text>
        <dbReference type="Rhea" id="RHEA:28094"/>
        <dbReference type="ChEBI" id="CHEBI:15377"/>
        <dbReference type="ChEBI" id="CHEBI:15378"/>
        <dbReference type="ChEBI" id="CHEBI:43474"/>
        <dbReference type="ChEBI" id="CHEBI:58405"/>
        <dbReference type="ChEBI" id="CHEBI:60392"/>
        <dbReference type="EC" id="3.6.1.27"/>
    </reaction>
</comment>
<feature type="transmembrane region" description="Helical" evidence="4">
    <location>
        <begin position="24"/>
        <end position="49"/>
    </location>
</feature>
<evidence type="ECO:0000256" key="4">
    <source>
        <dbReference type="SAM" id="Phobius"/>
    </source>
</evidence>
<name>A0ABY9MUD2_9GAMM</name>
<dbReference type="PANTHER" id="PTHR14969">
    <property type="entry name" value="SPHINGOSINE-1-PHOSPHATE PHOSPHOHYDROLASE"/>
    <property type="match status" value="1"/>
</dbReference>
<keyword evidence="4" id="KW-0472">Membrane</keyword>
<dbReference type="InterPro" id="IPR036938">
    <property type="entry name" value="PAP2/HPO_sf"/>
</dbReference>
<dbReference type="InterPro" id="IPR000326">
    <property type="entry name" value="PAP2/HPO"/>
</dbReference>
<reference evidence="6 7" key="1">
    <citation type="submission" date="2023-08" db="EMBL/GenBank/DDBJ databases">
        <title>New molecular markers tilS and rpoB for phylogenetic and monitoring studies of the genus Thiothrix biodiversity.</title>
        <authorList>
            <person name="Ravin N.V."/>
            <person name="Smolyakov D."/>
            <person name="Markov N.D."/>
            <person name="Beletsky A.V."/>
            <person name="Mardanov A.V."/>
            <person name="Rudenko T.S."/>
            <person name="Grabovich M.Y."/>
        </authorList>
    </citation>
    <scope>NUCLEOTIDE SEQUENCE [LARGE SCALE GENOMIC DNA]</scope>
    <source>
        <strain evidence="6 7">MK1</strain>
    </source>
</reference>
<protein>
    <recommendedName>
        <fullName evidence="1">undecaprenyl-diphosphate phosphatase</fullName>
        <ecNumber evidence="1">3.6.1.27</ecNumber>
    </recommendedName>
    <alternativeName>
        <fullName evidence="2">Undecaprenyl pyrophosphate phosphatase</fullName>
    </alternativeName>
</protein>
<feature type="transmembrane region" description="Helical" evidence="4">
    <location>
        <begin position="155"/>
        <end position="173"/>
    </location>
</feature>
<dbReference type="SMART" id="SM00014">
    <property type="entry name" value="acidPPc"/>
    <property type="match status" value="1"/>
</dbReference>
<organism evidence="6 7">
    <name type="scientific">Thiothrix lacustris</name>
    <dbReference type="NCBI Taxonomy" id="525917"/>
    <lineage>
        <taxon>Bacteria</taxon>
        <taxon>Pseudomonadati</taxon>
        <taxon>Pseudomonadota</taxon>
        <taxon>Gammaproteobacteria</taxon>
        <taxon>Thiotrichales</taxon>
        <taxon>Thiotrichaceae</taxon>
        <taxon>Thiothrix</taxon>
    </lineage>
</organism>
<evidence type="ECO:0000313" key="7">
    <source>
        <dbReference type="Proteomes" id="UP001236657"/>
    </source>
</evidence>
<dbReference type="EC" id="3.6.1.27" evidence="1"/>
<keyword evidence="7" id="KW-1185">Reference proteome</keyword>